<organism evidence="9 10">
    <name type="scientific">Corynebacterium tapiri</name>
    <dbReference type="NCBI Taxonomy" id="1448266"/>
    <lineage>
        <taxon>Bacteria</taxon>
        <taxon>Bacillati</taxon>
        <taxon>Actinomycetota</taxon>
        <taxon>Actinomycetes</taxon>
        <taxon>Mycobacteriales</taxon>
        <taxon>Corynebacteriaceae</taxon>
        <taxon>Corynebacterium</taxon>
    </lineage>
</organism>
<proteinExistence type="inferred from homology"/>
<evidence type="ECO:0000256" key="1">
    <source>
        <dbReference type="ARBA" id="ARBA00007074"/>
    </source>
</evidence>
<reference evidence="9 10" key="1">
    <citation type="submission" date="2019-06" db="EMBL/GenBank/DDBJ databases">
        <authorList>
            <person name="Li J."/>
        </authorList>
    </citation>
    <scope>NUCLEOTIDE SEQUENCE [LARGE SCALE GENOMIC DNA]</scope>
    <source>
        <strain evidence="9 10">LMG 28165</strain>
    </source>
</reference>
<evidence type="ECO:0000259" key="8">
    <source>
        <dbReference type="PROSITE" id="PS51935"/>
    </source>
</evidence>
<evidence type="ECO:0000256" key="6">
    <source>
        <dbReference type="SAM" id="MobiDB-lite"/>
    </source>
</evidence>
<protein>
    <recommendedName>
        <fullName evidence="8">NlpC/P60 domain-containing protein</fullName>
    </recommendedName>
</protein>
<dbReference type="PANTHER" id="PTHR47359:SF3">
    <property type="entry name" value="NLP_P60 DOMAIN-CONTAINING PROTEIN-RELATED"/>
    <property type="match status" value="1"/>
</dbReference>
<dbReference type="InterPro" id="IPR038765">
    <property type="entry name" value="Papain-like_cys_pep_sf"/>
</dbReference>
<dbReference type="PANTHER" id="PTHR47359">
    <property type="entry name" value="PEPTIDOGLYCAN DL-ENDOPEPTIDASE CWLO"/>
    <property type="match status" value="1"/>
</dbReference>
<dbReference type="InterPro" id="IPR000064">
    <property type="entry name" value="NLP_P60_dom"/>
</dbReference>
<dbReference type="GO" id="GO:0006508">
    <property type="term" value="P:proteolysis"/>
    <property type="evidence" value="ECO:0007669"/>
    <property type="project" value="UniProtKB-KW"/>
</dbReference>
<feature type="domain" description="NlpC/P60" evidence="8">
    <location>
        <begin position="242"/>
        <end position="380"/>
    </location>
</feature>
<accession>A0A5C4U4E1</accession>
<dbReference type="Gene3D" id="3.90.1720.10">
    <property type="entry name" value="endopeptidase domain like (from Nostoc punctiforme)"/>
    <property type="match status" value="1"/>
</dbReference>
<evidence type="ECO:0000256" key="5">
    <source>
        <dbReference type="SAM" id="Coils"/>
    </source>
</evidence>
<dbReference type="GO" id="GO:0008234">
    <property type="term" value="F:cysteine-type peptidase activity"/>
    <property type="evidence" value="ECO:0007669"/>
    <property type="project" value="UniProtKB-KW"/>
</dbReference>
<evidence type="ECO:0000313" key="9">
    <source>
        <dbReference type="EMBL" id="TNL97590.1"/>
    </source>
</evidence>
<dbReference type="InterPro" id="IPR051794">
    <property type="entry name" value="PG_Endopeptidase_C40"/>
</dbReference>
<keyword evidence="10" id="KW-1185">Reference proteome</keyword>
<evidence type="ECO:0000256" key="4">
    <source>
        <dbReference type="ARBA" id="ARBA00022807"/>
    </source>
</evidence>
<feature type="compositionally biased region" description="Low complexity" evidence="6">
    <location>
        <begin position="164"/>
        <end position="176"/>
    </location>
</feature>
<keyword evidence="3" id="KW-0378">Hydrolase</keyword>
<comment type="caution">
    <text evidence="9">The sequence shown here is derived from an EMBL/GenBank/DDBJ whole genome shotgun (WGS) entry which is preliminary data.</text>
</comment>
<feature type="region of interest" description="Disordered" evidence="6">
    <location>
        <begin position="162"/>
        <end position="245"/>
    </location>
</feature>
<keyword evidence="4" id="KW-0788">Thiol protease</keyword>
<keyword evidence="5" id="KW-0175">Coiled coil</keyword>
<evidence type="ECO:0000256" key="2">
    <source>
        <dbReference type="ARBA" id="ARBA00022670"/>
    </source>
</evidence>
<dbReference type="PROSITE" id="PS51935">
    <property type="entry name" value="NLPC_P60"/>
    <property type="match status" value="1"/>
</dbReference>
<name>A0A5C4U4E1_9CORY</name>
<dbReference type="Pfam" id="PF00877">
    <property type="entry name" value="NLPC_P60"/>
    <property type="match status" value="1"/>
</dbReference>
<feature type="compositionally biased region" description="Polar residues" evidence="6">
    <location>
        <begin position="216"/>
        <end position="226"/>
    </location>
</feature>
<dbReference type="OrthoDB" id="4771638at2"/>
<evidence type="ECO:0000256" key="7">
    <source>
        <dbReference type="SAM" id="SignalP"/>
    </source>
</evidence>
<dbReference type="Proteomes" id="UP000312032">
    <property type="component" value="Unassembled WGS sequence"/>
</dbReference>
<evidence type="ECO:0000256" key="3">
    <source>
        <dbReference type="ARBA" id="ARBA00022801"/>
    </source>
</evidence>
<dbReference type="SUPFAM" id="SSF54001">
    <property type="entry name" value="Cysteine proteinases"/>
    <property type="match status" value="1"/>
</dbReference>
<feature type="chain" id="PRO_5023009823" description="NlpC/P60 domain-containing protein" evidence="7">
    <location>
        <begin position="31"/>
        <end position="380"/>
    </location>
</feature>
<comment type="similarity">
    <text evidence="1">Belongs to the peptidase C40 family.</text>
</comment>
<dbReference type="AlphaFoldDB" id="A0A5C4U4E1"/>
<dbReference type="EMBL" id="VDHJ01000007">
    <property type="protein sequence ID" value="TNL97590.1"/>
    <property type="molecule type" value="Genomic_DNA"/>
</dbReference>
<sequence length="380" mass="39139">MAPTLQKRRAYAVAGAAALSVMSGTATAHANPINDLSSTAGEAQQHLTELENILKTLESLGVTASPSTDSANAVVDLDATNRALSSAQQDLARTTQALQQAQKLLDDLSRAVFADGNSTVTPQQVERQRSVVRSLEAQRATQAAKETELTTLRDQAADHEKAITSTNNAETATASAVSEPEKPMESAESATGGVDTPTAEENSTATPTVAAEGSVDTPSVAETSAVATDESQKTSTPEAASAGDIESVVQRALAQVGTPYAWGGGTNDGPSAGLRDGGVGDANGDYGKVGFDCSGLVKYAFAAAGLDLPHYSGYMYNRGTAVDPSEMQRGDLIFYGPGGSEHVAIYLGDGTMVEAPASGQTVQVAPVRFEGMADKVVRLL</sequence>
<gene>
    <name evidence="9" type="ORF">FHE74_05730</name>
</gene>
<feature type="signal peptide" evidence="7">
    <location>
        <begin position="1"/>
        <end position="30"/>
    </location>
</feature>
<feature type="coiled-coil region" evidence="5">
    <location>
        <begin position="33"/>
        <end position="111"/>
    </location>
</feature>
<keyword evidence="2" id="KW-0645">Protease</keyword>
<keyword evidence="7" id="KW-0732">Signal</keyword>
<evidence type="ECO:0000313" key="10">
    <source>
        <dbReference type="Proteomes" id="UP000312032"/>
    </source>
</evidence>